<accession>M1KB91</accession>
<dbReference type="VEuPathDB" id="MicrosporidiaDB:ECU07_0030"/>
<protein>
    <submittedName>
        <fullName evidence="2">Uncharacterized protein</fullName>
    </submittedName>
</protein>
<feature type="compositionally biased region" description="Basic residues" evidence="1">
    <location>
        <begin position="85"/>
        <end position="99"/>
    </location>
</feature>
<proteinExistence type="predicted"/>
<sequence length="236" mass="26432">MHLRPSPQSPQSACCNPELPATEPPTPAEHPTAFRRSQAPSRTPRTFSRETLHILRENRCLAVSKVVHTPDIPPKTPASQAASNRAHRTAKHPARRQSCKLKAPNPCVGHPLRIPSPKHSPRHCTLHDIRHRKKLHPLDNPKGANKRKTPPLIQPTILEPLPHPVLSPHNISSSTDHPDPSPAIKPSPPNNTRHILLTTKSLLLILTHPIISAYPFHPYFSFTPHEHHIRSRDTQN</sequence>
<feature type="region of interest" description="Disordered" evidence="1">
    <location>
        <begin position="67"/>
        <end position="192"/>
    </location>
</feature>
<dbReference type="EMBL" id="KC513638">
    <property type="protein sequence ID" value="AGE96652.1"/>
    <property type="molecule type" value="Genomic_DNA"/>
</dbReference>
<reference evidence="2" key="1">
    <citation type="journal article" date="2013" name="Eukaryot. Cell">
        <title>Extremely Reduced Levels of Heterozygosity in the Vertebrate Pathogen Encephalitozoon cuniculi.</title>
        <authorList>
            <person name="Selman M."/>
            <person name="Sak B."/>
            <person name="Kvac M."/>
            <person name="Farinelli L."/>
            <person name="Weiss L.M."/>
            <person name="Corradi N."/>
        </authorList>
    </citation>
    <scope>NUCLEOTIDE SEQUENCE</scope>
</reference>
<feature type="compositionally biased region" description="Pro residues" evidence="1">
    <location>
        <begin position="180"/>
        <end position="189"/>
    </location>
</feature>
<gene>
    <name evidence="2" type="ORF">ECU07_0030</name>
</gene>
<feature type="region of interest" description="Disordered" evidence="1">
    <location>
        <begin position="1"/>
        <end position="49"/>
    </location>
</feature>
<name>M1KB91_ENCCN</name>
<organism evidence="2">
    <name type="scientific">Encephalitozoon cuniculi</name>
    <name type="common">Microsporidian parasite</name>
    <dbReference type="NCBI Taxonomy" id="6035"/>
    <lineage>
        <taxon>Eukaryota</taxon>
        <taxon>Fungi</taxon>
        <taxon>Fungi incertae sedis</taxon>
        <taxon>Microsporidia</taxon>
        <taxon>Unikaryonidae</taxon>
        <taxon>Encephalitozoon</taxon>
    </lineage>
</organism>
<dbReference type="AlphaFoldDB" id="M1KB91"/>
<evidence type="ECO:0000313" key="2">
    <source>
        <dbReference type="EMBL" id="AGE96652.1"/>
    </source>
</evidence>
<evidence type="ECO:0000256" key="1">
    <source>
        <dbReference type="SAM" id="MobiDB-lite"/>
    </source>
</evidence>
<feature type="compositionally biased region" description="Basic residues" evidence="1">
    <location>
        <begin position="119"/>
        <end position="135"/>
    </location>
</feature>